<proteinExistence type="predicted"/>
<gene>
    <name evidence="1" type="ORF">F4554_003757</name>
</gene>
<evidence type="ECO:0000313" key="2">
    <source>
        <dbReference type="Proteomes" id="UP000579605"/>
    </source>
</evidence>
<dbReference type="RefSeq" id="WP_179788749.1">
    <property type="nucleotide sequence ID" value="NZ_BAAARR010000030.1"/>
</dbReference>
<dbReference type="EMBL" id="JACBZH010000001">
    <property type="protein sequence ID" value="NYH91119.1"/>
    <property type="molecule type" value="Genomic_DNA"/>
</dbReference>
<reference evidence="1 2" key="1">
    <citation type="submission" date="2020-07" db="EMBL/GenBank/DDBJ databases">
        <title>Sequencing the genomes of 1000 actinobacteria strains.</title>
        <authorList>
            <person name="Klenk H.-P."/>
        </authorList>
    </citation>
    <scope>NUCLEOTIDE SEQUENCE [LARGE SCALE GENOMIC DNA]</scope>
    <source>
        <strain evidence="1 2">DSM 18448</strain>
    </source>
</reference>
<keyword evidence="2" id="KW-1185">Reference proteome</keyword>
<name>A0A852ZNR7_9ACTN</name>
<organism evidence="1 2">
    <name type="scientific">Actinopolymorpha rutila</name>
    <dbReference type="NCBI Taxonomy" id="446787"/>
    <lineage>
        <taxon>Bacteria</taxon>
        <taxon>Bacillati</taxon>
        <taxon>Actinomycetota</taxon>
        <taxon>Actinomycetes</taxon>
        <taxon>Propionibacteriales</taxon>
        <taxon>Actinopolymorphaceae</taxon>
        <taxon>Actinopolymorpha</taxon>
    </lineage>
</organism>
<protein>
    <submittedName>
        <fullName evidence="1">Uncharacterized protein</fullName>
    </submittedName>
</protein>
<comment type="caution">
    <text evidence="1">The sequence shown here is derived from an EMBL/GenBank/DDBJ whole genome shotgun (WGS) entry which is preliminary data.</text>
</comment>
<dbReference type="AlphaFoldDB" id="A0A852ZNR7"/>
<sequence length="262" mass="27693">MRLQDPTVMQAFAWDPAHRVWIFAQLTAGRPATSGDLTLTKVSATGARLGWMHLRGFGHGLTISIENAGAVTYVWTETHAVANPVRGWALAGAYGNQIARFAWRSGVTLTPSSTKQFGVNAGAPEQTPSVDAADGLIAIQYWSTGLHVFRWAVYDLAAFKRHQYTALARFTVPPTLAGTVEQGWALASRTQVGNWQGTNSGKPGNATFATISSAGSLTGRVNSTVAGEPEGMTRVGPGNLCTGFASGPTGARRANVYCNATP</sequence>
<evidence type="ECO:0000313" key="1">
    <source>
        <dbReference type="EMBL" id="NYH91119.1"/>
    </source>
</evidence>
<accession>A0A852ZNR7</accession>
<dbReference type="Proteomes" id="UP000579605">
    <property type="component" value="Unassembled WGS sequence"/>
</dbReference>